<dbReference type="InterPro" id="IPR011989">
    <property type="entry name" value="ARM-like"/>
</dbReference>
<dbReference type="OrthoDB" id="4126814at2"/>
<reference evidence="1 2" key="1">
    <citation type="journal article" date="2012" name="J. Bacteriol.">
        <title>Genome sequence of the bacterium Streptomyces davawensis JCM 4913 and heterologous production of the unique antibiotic roseoflavin.</title>
        <authorList>
            <person name="Jankowitsch F."/>
            <person name="Schwarz J."/>
            <person name="Ruckert C."/>
            <person name="Gust B."/>
            <person name="Szczepanowski R."/>
            <person name="Blom J."/>
            <person name="Pelzer S."/>
            <person name="Kalinowski J."/>
            <person name="Mack M."/>
        </authorList>
    </citation>
    <scope>NUCLEOTIDE SEQUENCE [LARGE SCALE GENOMIC DNA]</scope>
    <source>
        <strain evidence="2">DSM 101723 / JCM 4913 / KCC S-0913 / 768</strain>
    </source>
</reference>
<evidence type="ECO:0000313" key="1">
    <source>
        <dbReference type="EMBL" id="CCK26090.1"/>
    </source>
</evidence>
<dbReference type="KEGG" id="sdv:BN159_1711"/>
<dbReference type="eggNOG" id="ENOG50300PS">
    <property type="taxonomic scope" value="Bacteria"/>
</dbReference>
<dbReference type="InterPro" id="IPR016024">
    <property type="entry name" value="ARM-type_fold"/>
</dbReference>
<gene>
    <name evidence="1" type="ORF">BN159_1711</name>
</gene>
<dbReference type="PATRIC" id="fig|1214101.3.peg.1736"/>
<dbReference type="SUPFAM" id="SSF48371">
    <property type="entry name" value="ARM repeat"/>
    <property type="match status" value="1"/>
</dbReference>
<evidence type="ECO:0008006" key="3">
    <source>
        <dbReference type="Google" id="ProtNLM"/>
    </source>
</evidence>
<name>K4QZ18_STRDJ</name>
<dbReference type="HOGENOM" id="CLU_557686_0_0_11"/>
<dbReference type="EMBL" id="HE971709">
    <property type="protein sequence ID" value="CCK26090.1"/>
    <property type="molecule type" value="Genomic_DNA"/>
</dbReference>
<accession>K4QZ18</accession>
<dbReference type="Gene3D" id="1.25.10.10">
    <property type="entry name" value="Leucine-rich Repeat Variant"/>
    <property type="match status" value="1"/>
</dbReference>
<protein>
    <recommendedName>
        <fullName evidence="3">HEAT repeat domain-containing protein</fullName>
    </recommendedName>
</protein>
<dbReference type="AlphaFoldDB" id="K4QZ18"/>
<sequence>MFFRGRGARERQQGLSARLASPEAAVRAAAAAEIAEERDWAWAVRKLARALDREPTPRTFDDIAGAFGDALRRDRATRQRIEHMFASHLDDPSSLVRDWIALLAEYGVETPATTVDDDLAEEVRGRLERLREQGWRHHELARMRPESFAYAVAFGTAVELLHESILRTAPLTAEEAERARAQARDAFERALPHPADSDERGDILLDLCELPDDESWTARSLAALRTEEVLALSQDADPDRSALGVEALEYLLAYWDDIPRRTVTRETLDRLSARDQPPLTLARVLRCYASMHNKRDLTDPPVDLFLTSLSHPDARVRAAAASGLDAFGGGSAEEARVVAALIEALEHDPDIAVVRSAAHSLALIVCSELANTLRASAALARKADAVDARVRAASVEGALFRNEAGAFGRLVAEFERSDVEPAFVEVVDFICGLQDSGATDEIRTELTRLLERLGRRDWPELPFEDDLYPDPEDRADLLEKTLETLRTPA</sequence>
<keyword evidence="2" id="KW-1185">Reference proteome</keyword>
<proteinExistence type="predicted"/>
<dbReference type="RefSeq" id="WP_015656484.1">
    <property type="nucleotide sequence ID" value="NC_020504.1"/>
</dbReference>
<dbReference type="Proteomes" id="UP000008043">
    <property type="component" value="Chromosome"/>
</dbReference>
<dbReference type="Pfam" id="PF13646">
    <property type="entry name" value="HEAT_2"/>
    <property type="match status" value="1"/>
</dbReference>
<organism evidence="1 2">
    <name type="scientific">Streptomyces davaonensis (strain DSM 101723 / JCM 4913 / KCC S-0913 / 768)</name>
    <dbReference type="NCBI Taxonomy" id="1214101"/>
    <lineage>
        <taxon>Bacteria</taxon>
        <taxon>Bacillati</taxon>
        <taxon>Actinomycetota</taxon>
        <taxon>Actinomycetes</taxon>
        <taxon>Kitasatosporales</taxon>
        <taxon>Streptomycetaceae</taxon>
        <taxon>Streptomyces</taxon>
    </lineage>
</organism>
<evidence type="ECO:0000313" key="2">
    <source>
        <dbReference type="Proteomes" id="UP000008043"/>
    </source>
</evidence>